<comment type="subcellular location">
    <subcellularLocation>
        <location evidence="1">Membrane</location>
        <topology evidence="1">Single-pass type I membrane protein</topology>
    </subcellularLocation>
</comment>
<dbReference type="InterPro" id="IPR045133">
    <property type="entry name" value="IRE1/2-like"/>
</dbReference>
<evidence type="ECO:0000256" key="6">
    <source>
        <dbReference type="ARBA" id="ARBA00022729"/>
    </source>
</evidence>
<keyword evidence="6" id="KW-0732">Signal</keyword>
<sequence length="1339" mass="148049">MDMSEACYAAVPHESSPLIRKKKTKLLPVLLWVGLAYAVFQETSSHVRKSVSVAAEVVRSSTKNRGNHYNNDPVHFDDTDTLDIDDLHEPVHRSFGSDVDIDVDIDSEGIDWDNDEDKDENIERKNSARTGPNIILVATVDGTIAGISKESGTVLWRQSEDISSVPSSSSSSSSYLMMESTKNDSCSPILKPLVSTTTTKKSASDASYKVVPSVDGTIYTTTNDMTIATPVKDLVAKSPFLDQQGRFYVGSQYASTAALDGTTGEVLRVVSSTATTIPDDEDDNESSLPTLDDPNIVWIGRVDHEVSIQDAKTGFTDAQFSVGQVMSVEDMRGMMRESVSNPEQTIRPNGSSLLSKAVATTVNEAMDLPNSLVATPNGNAALWSFENNKFAWVASESLNSPIVYAMDAETGVTLRVDIIPDVPDPKANIRDLTREMERQSRMASVTNTPVVGAMSNGQLYALPLRSSDQSTSSATIDQLPTQPGGKLIKSPLPIGDGENDFPDSSLVIQKEEEGFFHPKYGYISPKDLGGFVHPVYGYVSPRDLFGAPKRSSKTSSLFRVLGSWLPPTIALLFVISFELGRRKRLKDEKKGARNSLHPIEQKDQINGVISFNEDSGGKYGALQKSHHQEVISVSEDVLGYGGHGTVVYKGVLDGRDVAVKRMLKAYHASADREISLLIESDGDPNVVRYFLKEVRGDFVYLALELCDLSLHELIGVLREKQQEKSSSILPNADKEACVLSNESVGATTRILLQIASGVKHLHSLRIVHRDLKPANILLAVSKKGKKKVKEEDPIFATFTRNYYDAKISDMGLGKQLIGQSSIGASFIGDSSFRGNKSGVHSIGVGPGTVGWQAPEVMAMRLTSDTSARSTDSASNIGESKEGQGNDILPSIRTSRSVDIFSLGCIFYSLLIPGSHPFGEWFEREANIMHNRPNLKPLTSISSEAYRLIRSMLDRNPRLRPTAKEVCEHPFFWNAEKKLTFLCDFSDRLETDTIAPGSSNVFGSFAIERGALEVVGTSWEEKLDSSLVDNVQKFRTYDYSCVRDLLRLIRNKHHHFEELPEAFRLNEAPNQNALCKYFTKIFPALIMHCYTFCGQNLTDDDPLVLKFVIPPAKFQTREFSTAPISVSVKEETIPTNHNEAVISSEELKNDSTDTQCLEIAQVVTCDSNDEVDEDIIVWEGSIAAKTFNNRGWSRSQDEWSRHIEPFYKKRDPASKRCMEDPKFRTRLCNHWDMSLGAFCPMKKKNKCVFAHGPAELRVKEGKKNRWGKLVDKNGNNSNPWHCGGEDTYGAANSIELVRKEEGKWNASKDRKKNQGTTLRKKKPGSNSNQVKQKTNPKAPA</sequence>
<dbReference type="SMART" id="SM00220">
    <property type="entry name" value="S_TKc"/>
    <property type="match status" value="1"/>
</dbReference>
<evidence type="ECO:0000313" key="17">
    <source>
        <dbReference type="EMBL" id="VEU38629.1"/>
    </source>
</evidence>
<gene>
    <name evidence="17" type="ORF">PSNMU_V1.4_AUG-EV-PASAV3_0054520</name>
</gene>
<feature type="domain" description="C3H1-type" evidence="15">
    <location>
        <begin position="1221"/>
        <end position="1253"/>
    </location>
</feature>
<dbReference type="InterPro" id="IPR000571">
    <property type="entry name" value="Znf_CCCH"/>
</dbReference>
<keyword evidence="10" id="KW-1133">Transmembrane helix</keyword>
<dbReference type="FunFam" id="3.30.200.20:FF:000077">
    <property type="entry name" value="Putative Serine/threonine-protein kinase/endoribonuclease IRE1"/>
    <property type="match status" value="1"/>
</dbReference>
<evidence type="ECO:0000256" key="12">
    <source>
        <dbReference type="PROSITE-ProRule" id="PRU00723"/>
    </source>
</evidence>
<dbReference type="GO" id="GO:0006397">
    <property type="term" value="P:mRNA processing"/>
    <property type="evidence" value="ECO:0007669"/>
    <property type="project" value="InterPro"/>
</dbReference>
<keyword evidence="12" id="KW-0862">Zinc</keyword>
<dbReference type="InterPro" id="IPR010513">
    <property type="entry name" value="KEN_dom"/>
</dbReference>
<dbReference type="OrthoDB" id="63989at2759"/>
<dbReference type="GO" id="GO:1990604">
    <property type="term" value="C:IRE1-TRAF2-ASK1 complex"/>
    <property type="evidence" value="ECO:0007669"/>
    <property type="project" value="TreeGrafter"/>
</dbReference>
<feature type="domain" description="Protein kinase" evidence="14">
    <location>
        <begin position="632"/>
        <end position="971"/>
    </location>
</feature>
<dbReference type="PANTHER" id="PTHR13954:SF6">
    <property type="entry name" value="NON-SPECIFIC SERINE_THREONINE PROTEIN KINASE"/>
    <property type="match status" value="1"/>
</dbReference>
<keyword evidence="8" id="KW-0418">Kinase</keyword>
<keyword evidence="11" id="KW-0472">Membrane</keyword>
<proteinExistence type="predicted"/>
<evidence type="ECO:0000256" key="7">
    <source>
        <dbReference type="ARBA" id="ARBA00022741"/>
    </source>
</evidence>
<evidence type="ECO:0000313" key="18">
    <source>
        <dbReference type="Proteomes" id="UP000291116"/>
    </source>
</evidence>
<evidence type="ECO:0000256" key="5">
    <source>
        <dbReference type="ARBA" id="ARBA00022692"/>
    </source>
</evidence>
<evidence type="ECO:0000256" key="1">
    <source>
        <dbReference type="ARBA" id="ARBA00004479"/>
    </source>
</evidence>
<dbReference type="GO" id="GO:0036498">
    <property type="term" value="P:IRE1-mediated unfolded protein response"/>
    <property type="evidence" value="ECO:0007669"/>
    <property type="project" value="TreeGrafter"/>
</dbReference>
<feature type="zinc finger region" description="C3H1-type" evidence="12">
    <location>
        <begin position="1221"/>
        <end position="1253"/>
    </location>
</feature>
<dbReference type="EC" id="2.7.11.1" evidence="2"/>
<feature type="compositionally biased region" description="Low complexity" evidence="13">
    <location>
        <begin position="863"/>
        <end position="874"/>
    </location>
</feature>
<dbReference type="SUPFAM" id="SSF56112">
    <property type="entry name" value="Protein kinase-like (PK-like)"/>
    <property type="match status" value="1"/>
</dbReference>
<evidence type="ECO:0000256" key="10">
    <source>
        <dbReference type="ARBA" id="ARBA00022989"/>
    </source>
</evidence>
<dbReference type="EMBL" id="CAACVS010000178">
    <property type="protein sequence ID" value="VEU38629.1"/>
    <property type="molecule type" value="Genomic_DNA"/>
</dbReference>
<keyword evidence="5" id="KW-0812">Transmembrane</keyword>
<keyword evidence="12" id="KW-0863">Zinc-finger</keyword>
<keyword evidence="12" id="KW-0479">Metal-binding</keyword>
<evidence type="ECO:0000259" key="14">
    <source>
        <dbReference type="PROSITE" id="PS50011"/>
    </source>
</evidence>
<dbReference type="PROSITE" id="PS51392">
    <property type="entry name" value="KEN"/>
    <property type="match status" value="1"/>
</dbReference>
<dbReference type="Gene3D" id="3.30.200.20">
    <property type="entry name" value="Phosphorylase Kinase, domain 1"/>
    <property type="match status" value="1"/>
</dbReference>
<dbReference type="SMART" id="SM00580">
    <property type="entry name" value="PUG"/>
    <property type="match status" value="1"/>
</dbReference>
<protein>
    <recommendedName>
        <fullName evidence="2">non-specific serine/threonine protein kinase</fullName>
        <ecNumber evidence="2">2.7.11.1</ecNumber>
    </recommendedName>
</protein>
<dbReference type="PROSITE" id="PS00108">
    <property type="entry name" value="PROTEIN_KINASE_ST"/>
    <property type="match status" value="1"/>
</dbReference>
<dbReference type="GO" id="GO:0008270">
    <property type="term" value="F:zinc ion binding"/>
    <property type="evidence" value="ECO:0007669"/>
    <property type="project" value="UniProtKB-KW"/>
</dbReference>
<dbReference type="InterPro" id="IPR018391">
    <property type="entry name" value="PQQ_b-propeller_rpt"/>
</dbReference>
<dbReference type="SMART" id="SM00564">
    <property type="entry name" value="PQQ"/>
    <property type="match status" value="3"/>
</dbReference>
<accession>A0A448Z9E2</accession>
<evidence type="ECO:0000259" key="16">
    <source>
        <dbReference type="PROSITE" id="PS51392"/>
    </source>
</evidence>
<dbReference type="PROSITE" id="PS50103">
    <property type="entry name" value="ZF_C3H1"/>
    <property type="match status" value="1"/>
</dbReference>
<dbReference type="Gene3D" id="1.20.1440.180">
    <property type="entry name" value="KEN domain"/>
    <property type="match status" value="1"/>
</dbReference>
<dbReference type="Gene3D" id="4.10.1000.10">
    <property type="entry name" value="Zinc finger, CCCH-type"/>
    <property type="match status" value="1"/>
</dbReference>
<dbReference type="PANTHER" id="PTHR13954">
    <property type="entry name" value="IRE1-RELATED"/>
    <property type="match status" value="1"/>
</dbReference>
<feature type="compositionally biased region" description="Polar residues" evidence="13">
    <location>
        <begin position="1323"/>
        <end position="1339"/>
    </location>
</feature>
<feature type="compositionally biased region" description="Basic and acidic residues" evidence="13">
    <location>
        <begin position="1298"/>
        <end position="1307"/>
    </location>
</feature>
<dbReference type="Pfam" id="PF06479">
    <property type="entry name" value="Ribonuc_2-5A"/>
    <property type="match status" value="1"/>
</dbReference>
<evidence type="ECO:0000256" key="2">
    <source>
        <dbReference type="ARBA" id="ARBA00012513"/>
    </source>
</evidence>
<evidence type="ECO:0000256" key="3">
    <source>
        <dbReference type="ARBA" id="ARBA00022527"/>
    </source>
</evidence>
<feature type="compositionally biased region" description="Basic residues" evidence="13">
    <location>
        <begin position="1308"/>
        <end position="1322"/>
    </location>
</feature>
<keyword evidence="9" id="KW-0067">ATP-binding</keyword>
<evidence type="ECO:0000256" key="4">
    <source>
        <dbReference type="ARBA" id="ARBA00022679"/>
    </source>
</evidence>
<dbReference type="Gene3D" id="2.130.10.10">
    <property type="entry name" value="YVTN repeat-like/Quinoprotein amine dehydrogenase"/>
    <property type="match status" value="1"/>
</dbReference>
<dbReference type="GO" id="GO:0005524">
    <property type="term" value="F:ATP binding"/>
    <property type="evidence" value="ECO:0007669"/>
    <property type="project" value="UniProtKB-KW"/>
</dbReference>
<keyword evidence="18" id="KW-1185">Reference proteome</keyword>
<evidence type="ECO:0000256" key="11">
    <source>
        <dbReference type="ARBA" id="ARBA00023136"/>
    </source>
</evidence>
<dbReference type="PROSITE" id="PS50011">
    <property type="entry name" value="PROTEIN_KINASE_DOM"/>
    <property type="match status" value="1"/>
</dbReference>
<feature type="domain" description="KEN" evidence="16">
    <location>
        <begin position="974"/>
        <end position="1109"/>
    </location>
</feature>
<keyword evidence="7" id="KW-0547">Nucleotide-binding</keyword>
<feature type="region of interest" description="Disordered" evidence="13">
    <location>
        <begin position="1298"/>
        <end position="1339"/>
    </location>
</feature>
<reference evidence="17 18" key="1">
    <citation type="submission" date="2019-01" db="EMBL/GenBank/DDBJ databases">
        <authorList>
            <person name="Ferrante I. M."/>
        </authorList>
    </citation>
    <scope>NUCLEOTIDE SEQUENCE [LARGE SCALE GENOMIC DNA]</scope>
    <source>
        <strain evidence="17 18">B856</strain>
    </source>
</reference>
<dbReference type="SUPFAM" id="SSF50998">
    <property type="entry name" value="Quinoprotein alcohol dehydrogenase-like"/>
    <property type="match status" value="1"/>
</dbReference>
<dbReference type="GO" id="GO:0004521">
    <property type="term" value="F:RNA endonuclease activity"/>
    <property type="evidence" value="ECO:0007669"/>
    <property type="project" value="InterPro"/>
</dbReference>
<name>A0A448Z9E2_9STRA</name>
<dbReference type="InterPro" id="IPR015943">
    <property type="entry name" value="WD40/YVTN_repeat-like_dom_sf"/>
</dbReference>
<evidence type="ECO:0000256" key="9">
    <source>
        <dbReference type="ARBA" id="ARBA00022840"/>
    </source>
</evidence>
<dbReference type="InterPro" id="IPR011047">
    <property type="entry name" value="Quinoprotein_ADH-like_sf"/>
</dbReference>
<dbReference type="GO" id="GO:0051082">
    <property type="term" value="F:unfolded protein binding"/>
    <property type="evidence" value="ECO:0007669"/>
    <property type="project" value="TreeGrafter"/>
</dbReference>
<dbReference type="InterPro" id="IPR038357">
    <property type="entry name" value="KEN_sf"/>
</dbReference>
<keyword evidence="4" id="KW-0808">Transferase</keyword>
<organism evidence="17 18">
    <name type="scientific">Pseudo-nitzschia multistriata</name>
    <dbReference type="NCBI Taxonomy" id="183589"/>
    <lineage>
        <taxon>Eukaryota</taxon>
        <taxon>Sar</taxon>
        <taxon>Stramenopiles</taxon>
        <taxon>Ochrophyta</taxon>
        <taxon>Bacillariophyta</taxon>
        <taxon>Bacillariophyceae</taxon>
        <taxon>Bacillariophycidae</taxon>
        <taxon>Bacillariales</taxon>
        <taxon>Bacillariaceae</taxon>
        <taxon>Pseudo-nitzschia</taxon>
    </lineage>
</organism>
<evidence type="ECO:0000256" key="13">
    <source>
        <dbReference type="SAM" id="MobiDB-lite"/>
    </source>
</evidence>
<dbReference type="InterPro" id="IPR000719">
    <property type="entry name" value="Prot_kinase_dom"/>
</dbReference>
<dbReference type="InterPro" id="IPR011009">
    <property type="entry name" value="Kinase-like_dom_sf"/>
</dbReference>
<keyword evidence="3" id="KW-0723">Serine/threonine-protein kinase</keyword>
<evidence type="ECO:0000259" key="15">
    <source>
        <dbReference type="PROSITE" id="PS50103"/>
    </source>
</evidence>
<evidence type="ECO:0000256" key="8">
    <source>
        <dbReference type="ARBA" id="ARBA00022777"/>
    </source>
</evidence>
<dbReference type="Pfam" id="PF00069">
    <property type="entry name" value="Pkinase"/>
    <property type="match status" value="2"/>
</dbReference>
<dbReference type="GO" id="GO:0004674">
    <property type="term" value="F:protein serine/threonine kinase activity"/>
    <property type="evidence" value="ECO:0007669"/>
    <property type="project" value="UniProtKB-KW"/>
</dbReference>
<dbReference type="Proteomes" id="UP000291116">
    <property type="component" value="Unassembled WGS sequence"/>
</dbReference>
<dbReference type="InterPro" id="IPR008271">
    <property type="entry name" value="Ser/Thr_kinase_AS"/>
</dbReference>
<dbReference type="Gene3D" id="1.10.510.10">
    <property type="entry name" value="Transferase(Phosphotransferase) domain 1"/>
    <property type="match status" value="1"/>
</dbReference>
<feature type="region of interest" description="Disordered" evidence="13">
    <location>
        <begin position="863"/>
        <end position="887"/>
    </location>
</feature>